<dbReference type="Proteomes" id="UP001226389">
    <property type="component" value="Unassembled WGS sequence"/>
</dbReference>
<dbReference type="PANTHER" id="PTHR34980:SF2">
    <property type="entry name" value="INNER MEMBRANE PROTEIN YHAH-RELATED"/>
    <property type="match status" value="1"/>
</dbReference>
<dbReference type="InterPro" id="IPR008523">
    <property type="entry name" value="DUF805"/>
</dbReference>
<dbReference type="RefSeq" id="WP_224026587.1">
    <property type="nucleotide sequence ID" value="NZ_JAUSSY010000002.1"/>
</dbReference>
<comment type="caution">
    <text evidence="3">The sequence shown here is derived from an EMBL/GenBank/DDBJ whole genome shotgun (WGS) entry which is preliminary data.</text>
</comment>
<keyword evidence="4" id="KW-1185">Reference proteome</keyword>
<feature type="transmembrane region" description="Helical" evidence="2">
    <location>
        <begin position="49"/>
        <end position="66"/>
    </location>
</feature>
<evidence type="ECO:0000256" key="1">
    <source>
        <dbReference type="SAM" id="MobiDB-lite"/>
    </source>
</evidence>
<feature type="transmembrane region" description="Helical" evidence="2">
    <location>
        <begin position="109"/>
        <end position="129"/>
    </location>
</feature>
<keyword evidence="2" id="KW-0812">Transmembrane</keyword>
<evidence type="ECO:0000313" key="3">
    <source>
        <dbReference type="EMBL" id="MDQ0117461.1"/>
    </source>
</evidence>
<dbReference type="PANTHER" id="PTHR34980">
    <property type="entry name" value="INNER MEMBRANE PROTEIN-RELATED-RELATED"/>
    <property type="match status" value="1"/>
</dbReference>
<organism evidence="3 4">
    <name type="scientific">Pseudarthrobacter defluvii</name>
    <dbReference type="NCBI Taxonomy" id="410837"/>
    <lineage>
        <taxon>Bacteria</taxon>
        <taxon>Bacillati</taxon>
        <taxon>Actinomycetota</taxon>
        <taxon>Actinomycetes</taxon>
        <taxon>Micrococcales</taxon>
        <taxon>Micrococcaceae</taxon>
        <taxon>Pseudarthrobacter</taxon>
    </lineage>
</organism>
<evidence type="ECO:0000256" key="2">
    <source>
        <dbReference type="SAM" id="Phobius"/>
    </source>
</evidence>
<protein>
    <submittedName>
        <fullName evidence="3">Uncharacterized membrane protein YhaH (DUF805 family)</fullName>
    </submittedName>
</protein>
<dbReference type="Pfam" id="PF05656">
    <property type="entry name" value="DUF805"/>
    <property type="match status" value="1"/>
</dbReference>
<feature type="transmembrane region" description="Helical" evidence="2">
    <location>
        <begin position="78"/>
        <end position="97"/>
    </location>
</feature>
<feature type="region of interest" description="Disordered" evidence="1">
    <location>
        <begin position="135"/>
        <end position="174"/>
    </location>
</feature>
<gene>
    <name evidence="3" type="ORF">J2T22_000631</name>
</gene>
<sequence length="174" mass="18597">MSIPQPSNVPGSAVPPLELPYYGAPPVDAVKRVFQKYAVFSGRASRSEYWWWFLASGLASAVLNSISPTVVNGQVTGSSALGGLWFLATVVPSLAVASRRLHDVNLSTWMLLLALIPVLGWIALIVLLAQRENPSGQRFDKYPAPERGQASSAPPSWPQQQPPYPPGPAGPTGP</sequence>
<proteinExistence type="predicted"/>
<feature type="compositionally biased region" description="Pro residues" evidence="1">
    <location>
        <begin position="155"/>
        <end position="174"/>
    </location>
</feature>
<dbReference type="EMBL" id="JAUSSY010000002">
    <property type="protein sequence ID" value="MDQ0117461.1"/>
    <property type="molecule type" value="Genomic_DNA"/>
</dbReference>
<accession>A0ABT9UEM4</accession>
<keyword evidence="2" id="KW-0472">Membrane</keyword>
<evidence type="ECO:0000313" key="4">
    <source>
        <dbReference type="Proteomes" id="UP001226389"/>
    </source>
</evidence>
<name>A0ABT9UEM4_9MICC</name>
<keyword evidence="2" id="KW-1133">Transmembrane helix</keyword>
<reference evidence="3 4" key="1">
    <citation type="submission" date="2023-07" db="EMBL/GenBank/DDBJ databases">
        <title>Sorghum-associated microbial communities from plants grown in Nebraska, USA.</title>
        <authorList>
            <person name="Schachtman D."/>
        </authorList>
    </citation>
    <scope>NUCLEOTIDE SEQUENCE [LARGE SCALE GENOMIC DNA]</scope>
    <source>
        <strain evidence="3 4">DS994</strain>
    </source>
</reference>